<evidence type="ECO:0000256" key="3">
    <source>
        <dbReference type="ARBA" id="ARBA00022741"/>
    </source>
</evidence>
<dbReference type="HOGENOM" id="CLU_000604_84_3_9"/>
<keyword evidence="10" id="KW-0614">Plasmid</keyword>
<feature type="transmembrane region" description="Helical" evidence="7">
    <location>
        <begin position="124"/>
        <end position="148"/>
    </location>
</feature>
<evidence type="ECO:0000256" key="4">
    <source>
        <dbReference type="ARBA" id="ARBA00022840"/>
    </source>
</evidence>
<feature type="transmembrane region" description="Helical" evidence="7">
    <location>
        <begin position="12"/>
        <end position="36"/>
    </location>
</feature>
<sequence>MIKTFKRIIKPFLTKFIILSIIIIISNTSIILVPYYNGKFIDSLVTLESIDNIKKYAFLVIAFSLLNAITAISSEYIQLTLSEQIKFINKFNIIDKLRKIPFLKFKEFDPVYLYQRIEQDSATIVDFVLQNIVLIFIYGVKLIVVFYILLKINVYIAGFVGILMPIYLFVYSKFREPLRNKSFIVRETQNEYYKDMNQQLEYMYVIKLNAKYNDENTFLRKSFNRFIGVYKEYARMLMIFNFSQGGISFIFQTLTLVLGGYYVINKDMTIGELAVIGNYYGIIESIIKYYYTLGKDYQNFIVANKRNSELLKISNDEIGNIKINVITHLSANLTYKYNEKKIVLDKKEIELSLGDILLIRGENGKGKTTIIQLINGILRGKDVDIRYNDIDIDKINLEYMREKAISNVPQDITIKNISVLEFLEVNMENMNNDFDNIKKKLLYKGSDEDRYMIDFLLENLHKSISELSGGDKQFLYILKELSQDKSMLVLDEPSSNLDYMRIEWLKKYINNVRDKKIIIIITHDDRLNFSNSKILNLD</sequence>
<dbReference type="GO" id="GO:0005886">
    <property type="term" value="C:plasma membrane"/>
    <property type="evidence" value="ECO:0007669"/>
    <property type="project" value="UniProtKB-SubCell"/>
</dbReference>
<evidence type="ECO:0000259" key="8">
    <source>
        <dbReference type="PROSITE" id="PS50893"/>
    </source>
</evidence>
<dbReference type="PROSITE" id="PS50929">
    <property type="entry name" value="ABC_TM1F"/>
    <property type="match status" value="1"/>
</dbReference>
<dbReference type="InterPro" id="IPR003439">
    <property type="entry name" value="ABC_transporter-like_ATP-bd"/>
</dbReference>
<dbReference type="Pfam" id="PF00664">
    <property type="entry name" value="ABC_membrane"/>
    <property type="match status" value="1"/>
</dbReference>
<feature type="domain" description="ABC transporter" evidence="8">
    <location>
        <begin position="329"/>
        <end position="535"/>
    </location>
</feature>
<feature type="transmembrane region" description="Helical" evidence="7">
    <location>
        <begin position="154"/>
        <end position="171"/>
    </location>
</feature>
<keyword evidence="6 7" id="KW-0472">Membrane</keyword>
<dbReference type="GO" id="GO:0016887">
    <property type="term" value="F:ATP hydrolysis activity"/>
    <property type="evidence" value="ECO:0007669"/>
    <property type="project" value="InterPro"/>
</dbReference>
<evidence type="ECO:0000256" key="6">
    <source>
        <dbReference type="ARBA" id="ARBA00023136"/>
    </source>
</evidence>
<dbReference type="Gene3D" id="1.20.1560.10">
    <property type="entry name" value="ABC transporter type 1, transmembrane domain"/>
    <property type="match status" value="1"/>
</dbReference>
<keyword evidence="2 7" id="KW-0812">Transmembrane</keyword>
<keyword evidence="11" id="KW-1185">Reference proteome</keyword>
<dbReference type="OrthoDB" id="3185510at2"/>
<evidence type="ECO:0000259" key="9">
    <source>
        <dbReference type="PROSITE" id="PS50929"/>
    </source>
</evidence>
<dbReference type="KEGG" id="apr:Apre_1745"/>
<dbReference type="InterPro" id="IPR036640">
    <property type="entry name" value="ABC1_TM_sf"/>
</dbReference>
<dbReference type="SMART" id="SM00382">
    <property type="entry name" value="AAA"/>
    <property type="match status" value="1"/>
</dbReference>
<dbReference type="GO" id="GO:0015421">
    <property type="term" value="F:ABC-type oligopeptide transporter activity"/>
    <property type="evidence" value="ECO:0007669"/>
    <property type="project" value="TreeGrafter"/>
</dbReference>
<dbReference type="InterPro" id="IPR003593">
    <property type="entry name" value="AAA+_ATPase"/>
</dbReference>
<evidence type="ECO:0000256" key="2">
    <source>
        <dbReference type="ARBA" id="ARBA00022692"/>
    </source>
</evidence>
<reference evidence="10 11" key="1">
    <citation type="journal article" date="2009" name="Stand. Genomic Sci.">
        <title>Complete genome sequence of Anaerococcus prevotii type strain (PC1).</title>
        <authorList>
            <person name="Labutti K."/>
            <person name="Pukall R."/>
            <person name="Steenblock K."/>
            <person name="Glavina Del Rio T."/>
            <person name="Tice H."/>
            <person name="Copeland A."/>
            <person name="Cheng J.F."/>
            <person name="Lucas S."/>
            <person name="Chen F."/>
            <person name="Nolan M."/>
            <person name="Bruce D."/>
            <person name="Goodwin L."/>
            <person name="Pitluck S."/>
            <person name="Ivanova N."/>
            <person name="Mavromatis K."/>
            <person name="Ovchinnikova G."/>
            <person name="Pati A."/>
            <person name="Chen A."/>
            <person name="Palaniappan K."/>
            <person name="Land M."/>
            <person name="Hauser L."/>
            <person name="Chang Y.J."/>
            <person name="Jeffries C.D."/>
            <person name="Chain P."/>
            <person name="Saunders E."/>
            <person name="Brettin T."/>
            <person name="Detter J.C."/>
            <person name="Han C."/>
            <person name="Goker M."/>
            <person name="Bristow J."/>
            <person name="Eisen J.A."/>
            <person name="Markowitz V."/>
            <person name="Hugenholtz P."/>
            <person name="Kyrpides N.C."/>
            <person name="Klenk H.P."/>
            <person name="Lapidus A."/>
        </authorList>
    </citation>
    <scope>NUCLEOTIDE SEQUENCE [LARGE SCALE GENOMIC DNA]</scope>
    <source>
        <strain evidence="11">ATCC 9321 / DSM 20548 / JCM 6508 / NCTC 11806 / PC1</strain>
    </source>
</reference>
<dbReference type="Proteomes" id="UP000002294">
    <property type="component" value="Plasmid pAPRE01"/>
</dbReference>
<feature type="domain" description="ABC transmembrane type-1" evidence="9">
    <location>
        <begin position="17"/>
        <end position="283"/>
    </location>
</feature>
<proteinExistence type="predicted"/>
<organism evidence="10 11">
    <name type="scientific">Anaerococcus prevotii (strain ATCC 9321 / DSM 20548 / JCM 6508 / NCTC 11806 / PC1)</name>
    <name type="common">Peptostreptococcus prevotii</name>
    <name type="synonym">Peptococcus prevotii</name>
    <dbReference type="NCBI Taxonomy" id="525919"/>
    <lineage>
        <taxon>Bacteria</taxon>
        <taxon>Bacillati</taxon>
        <taxon>Bacillota</taxon>
        <taxon>Tissierellia</taxon>
        <taxon>Tissierellales</taxon>
        <taxon>Peptoniphilaceae</taxon>
        <taxon>Anaerococcus</taxon>
    </lineage>
</organism>
<evidence type="ECO:0000256" key="1">
    <source>
        <dbReference type="ARBA" id="ARBA00004651"/>
    </source>
</evidence>
<comment type="subcellular location">
    <subcellularLocation>
        <location evidence="1">Cell membrane</location>
        <topology evidence="1">Multi-pass membrane protein</topology>
    </subcellularLocation>
</comment>
<dbReference type="Gene3D" id="3.40.50.300">
    <property type="entry name" value="P-loop containing nucleotide triphosphate hydrolases"/>
    <property type="match status" value="1"/>
</dbReference>
<dbReference type="InterPro" id="IPR027417">
    <property type="entry name" value="P-loop_NTPase"/>
</dbReference>
<dbReference type="CDD" id="cd07346">
    <property type="entry name" value="ABC_6TM_exporters"/>
    <property type="match status" value="1"/>
</dbReference>
<dbReference type="GO" id="GO:0005524">
    <property type="term" value="F:ATP binding"/>
    <property type="evidence" value="ECO:0007669"/>
    <property type="project" value="UniProtKB-KW"/>
</dbReference>
<feature type="transmembrane region" description="Helical" evidence="7">
    <location>
        <begin position="56"/>
        <end position="77"/>
    </location>
</feature>
<dbReference type="InterPro" id="IPR011527">
    <property type="entry name" value="ABC1_TM_dom"/>
</dbReference>
<name>C7RI17_ANAPD</name>
<dbReference type="SUPFAM" id="SSF52540">
    <property type="entry name" value="P-loop containing nucleoside triphosphate hydrolases"/>
    <property type="match status" value="1"/>
</dbReference>
<dbReference type="SUPFAM" id="SSF90123">
    <property type="entry name" value="ABC transporter transmembrane region"/>
    <property type="match status" value="1"/>
</dbReference>
<gene>
    <name evidence="10" type="ordered locus">Apre_1745</name>
</gene>
<dbReference type="EMBL" id="CP001709">
    <property type="protein sequence ID" value="ACV29763.1"/>
    <property type="molecule type" value="Genomic_DNA"/>
</dbReference>
<dbReference type="PANTHER" id="PTHR43394">
    <property type="entry name" value="ATP-DEPENDENT PERMEASE MDL1, MITOCHONDRIAL"/>
    <property type="match status" value="1"/>
</dbReference>
<dbReference type="AlphaFoldDB" id="C7RI17"/>
<dbReference type="InterPro" id="IPR039421">
    <property type="entry name" value="Type_1_exporter"/>
</dbReference>
<dbReference type="Pfam" id="PF00005">
    <property type="entry name" value="ABC_tran"/>
    <property type="match status" value="1"/>
</dbReference>
<geneLocation type="plasmid" evidence="10 11">
    <name>pAPRE01</name>
</geneLocation>
<evidence type="ECO:0000256" key="7">
    <source>
        <dbReference type="SAM" id="Phobius"/>
    </source>
</evidence>
<evidence type="ECO:0000256" key="5">
    <source>
        <dbReference type="ARBA" id="ARBA00022989"/>
    </source>
</evidence>
<dbReference type="PANTHER" id="PTHR43394:SF1">
    <property type="entry name" value="ATP-BINDING CASSETTE SUB-FAMILY B MEMBER 10, MITOCHONDRIAL"/>
    <property type="match status" value="1"/>
</dbReference>
<feature type="transmembrane region" description="Helical" evidence="7">
    <location>
        <begin position="245"/>
        <end position="264"/>
    </location>
</feature>
<dbReference type="PROSITE" id="PS50893">
    <property type="entry name" value="ABC_TRANSPORTER_2"/>
    <property type="match status" value="1"/>
</dbReference>
<keyword evidence="5 7" id="KW-1133">Transmembrane helix</keyword>
<accession>C7RI17</accession>
<dbReference type="RefSeq" id="WP_012797099.1">
    <property type="nucleotide sequence ID" value="NC_013164.1"/>
</dbReference>
<keyword evidence="3" id="KW-0547">Nucleotide-binding</keyword>
<protein>
    <submittedName>
        <fullName evidence="10">ABC transporter related</fullName>
    </submittedName>
</protein>
<evidence type="ECO:0000313" key="11">
    <source>
        <dbReference type="Proteomes" id="UP000002294"/>
    </source>
</evidence>
<dbReference type="eggNOG" id="COG2274">
    <property type="taxonomic scope" value="Bacteria"/>
</dbReference>
<evidence type="ECO:0000313" key="10">
    <source>
        <dbReference type="EMBL" id="ACV29763.1"/>
    </source>
</evidence>
<keyword evidence="4" id="KW-0067">ATP-binding</keyword>